<keyword evidence="2" id="KW-0732">Signal</keyword>
<keyword evidence="1" id="KW-0812">Transmembrane</keyword>
<sequence length="197" mass="21420">MLGACVVRLWSHVVALVFSELLCLGGCVPRCCFRIVFDSASSAGVVFGPTLVVGHGITLFRCFVVLCSRLRACALLCCTTVCFGWLCCTATFRVVQLLGWAITCSLLVCLWSRWWTLTLCLASIVGVRLDVPPVGVLALRRGFLFCVRRRPFVCLLPLLSVGCSGWRCSTMAFGAMLFEFIAYLTGLNSNPSGSSDP</sequence>
<protein>
    <submittedName>
        <fullName evidence="3">Uncharacterized protein</fullName>
    </submittedName>
</protein>
<keyword evidence="4" id="KW-1185">Reference proteome</keyword>
<proteinExistence type="predicted"/>
<keyword evidence="1" id="KW-0472">Membrane</keyword>
<feature type="transmembrane region" description="Helical" evidence="1">
    <location>
        <begin position="43"/>
        <end position="66"/>
    </location>
</feature>
<evidence type="ECO:0000256" key="2">
    <source>
        <dbReference type="SAM" id="SignalP"/>
    </source>
</evidence>
<feature type="transmembrane region" description="Helical" evidence="1">
    <location>
        <begin position="12"/>
        <end position="37"/>
    </location>
</feature>
<evidence type="ECO:0000313" key="3">
    <source>
        <dbReference type="EMBL" id="MQL67798.1"/>
    </source>
</evidence>
<keyword evidence="1" id="KW-1133">Transmembrane helix</keyword>
<dbReference type="Proteomes" id="UP000652761">
    <property type="component" value="Unassembled WGS sequence"/>
</dbReference>
<organism evidence="3 4">
    <name type="scientific">Colocasia esculenta</name>
    <name type="common">Wild taro</name>
    <name type="synonym">Arum esculentum</name>
    <dbReference type="NCBI Taxonomy" id="4460"/>
    <lineage>
        <taxon>Eukaryota</taxon>
        <taxon>Viridiplantae</taxon>
        <taxon>Streptophyta</taxon>
        <taxon>Embryophyta</taxon>
        <taxon>Tracheophyta</taxon>
        <taxon>Spermatophyta</taxon>
        <taxon>Magnoliopsida</taxon>
        <taxon>Liliopsida</taxon>
        <taxon>Araceae</taxon>
        <taxon>Aroideae</taxon>
        <taxon>Colocasieae</taxon>
        <taxon>Colocasia</taxon>
    </lineage>
</organism>
<gene>
    <name evidence="3" type="ORF">Taro_000003</name>
</gene>
<accession>A0A843T6Q6</accession>
<feature type="transmembrane region" description="Helical" evidence="1">
    <location>
        <begin position="73"/>
        <end position="94"/>
    </location>
</feature>
<feature type="chain" id="PRO_5032499031" evidence="2">
    <location>
        <begin position="16"/>
        <end position="197"/>
    </location>
</feature>
<feature type="signal peptide" evidence="2">
    <location>
        <begin position="1"/>
        <end position="15"/>
    </location>
</feature>
<evidence type="ECO:0000313" key="4">
    <source>
        <dbReference type="Proteomes" id="UP000652761"/>
    </source>
</evidence>
<comment type="caution">
    <text evidence="3">The sequence shown here is derived from an EMBL/GenBank/DDBJ whole genome shotgun (WGS) entry which is preliminary data.</text>
</comment>
<dbReference type="AlphaFoldDB" id="A0A843T6Q6"/>
<reference evidence="3" key="1">
    <citation type="submission" date="2017-07" db="EMBL/GenBank/DDBJ databases">
        <title>Taro Niue Genome Assembly and Annotation.</title>
        <authorList>
            <person name="Atibalentja N."/>
            <person name="Keating K."/>
            <person name="Fields C.J."/>
        </authorList>
    </citation>
    <scope>NUCLEOTIDE SEQUENCE</scope>
    <source>
        <strain evidence="3">Niue_2</strain>
        <tissue evidence="3">Leaf</tissue>
    </source>
</reference>
<evidence type="ECO:0000256" key="1">
    <source>
        <dbReference type="SAM" id="Phobius"/>
    </source>
</evidence>
<name>A0A843T6Q6_COLES</name>
<dbReference type="EMBL" id="NMUH01000001">
    <property type="protein sequence ID" value="MQL67798.1"/>
    <property type="molecule type" value="Genomic_DNA"/>
</dbReference>